<dbReference type="AlphaFoldDB" id="A0A444J035"/>
<dbReference type="PANTHER" id="PTHR35535:SF1">
    <property type="entry name" value="HEAT SHOCK PROTEIN HSLJ"/>
    <property type="match status" value="1"/>
</dbReference>
<keyword evidence="3" id="KW-0346">Stress response</keyword>
<dbReference type="InterPro" id="IPR005184">
    <property type="entry name" value="DUF306_Meta_HslJ"/>
</dbReference>
<evidence type="ECO:0000256" key="1">
    <source>
        <dbReference type="SAM" id="SignalP"/>
    </source>
</evidence>
<keyword evidence="4" id="KW-1185">Reference proteome</keyword>
<evidence type="ECO:0000259" key="2">
    <source>
        <dbReference type="Pfam" id="PF03724"/>
    </source>
</evidence>
<gene>
    <name evidence="3" type="ORF">VT98_12763</name>
</gene>
<accession>A0A444J035</accession>
<dbReference type="PROSITE" id="PS51257">
    <property type="entry name" value="PROKAR_LIPOPROTEIN"/>
    <property type="match status" value="1"/>
</dbReference>
<dbReference type="PANTHER" id="PTHR35535">
    <property type="entry name" value="HEAT SHOCK PROTEIN HSLJ"/>
    <property type="match status" value="1"/>
</dbReference>
<evidence type="ECO:0000313" key="4">
    <source>
        <dbReference type="Proteomes" id="UP000288086"/>
    </source>
</evidence>
<dbReference type="InterPro" id="IPR038670">
    <property type="entry name" value="HslJ-like_sf"/>
</dbReference>
<dbReference type="EMBL" id="MTKP01000276">
    <property type="protein sequence ID" value="RWX46498.1"/>
    <property type="molecule type" value="Genomic_DNA"/>
</dbReference>
<feature type="signal peptide" evidence="1">
    <location>
        <begin position="1"/>
        <end position="24"/>
    </location>
</feature>
<proteinExistence type="predicted"/>
<name>A0A444J035_9BACT</name>
<sequence>MTAKNFMVILTIFAGLMLAGCAFHQPDGATDLLSDTGWLLIELGGSPVASSSAMTLNFSDKGKVDGSDGCNQYWSTYTAGNNTINIGEEMAMTERACLEPIMQQAAIFTTALKQAVAYRTENGQLTLLAADGTASAVFCRKIRNYMEHPGTYPATIMVRAQS</sequence>
<reference evidence="3 4" key="1">
    <citation type="submission" date="2017-01" db="EMBL/GenBank/DDBJ databases">
        <title>The cable genome- insights into the physiology and evolution of filamentous bacteria capable of sulfide oxidation via long distance electron transfer.</title>
        <authorList>
            <person name="Schreiber L."/>
            <person name="Bjerg J.T."/>
            <person name="Boggild A."/>
            <person name="Van De Vossenberg J."/>
            <person name="Meysman F."/>
            <person name="Nielsen L.P."/>
            <person name="Schramm A."/>
            <person name="Kjeldsen K.U."/>
        </authorList>
    </citation>
    <scope>NUCLEOTIDE SEQUENCE [LARGE SCALE GENOMIC DNA]</scope>
    <source>
        <strain evidence="3">A1</strain>
    </source>
</reference>
<comment type="caution">
    <text evidence="3">The sequence shown here is derived from an EMBL/GenBank/DDBJ whole genome shotgun (WGS) entry which is preliminary data.</text>
</comment>
<organism evidence="3 4">
    <name type="scientific">Candidatus Electrothrix communis</name>
    <dbReference type="NCBI Taxonomy" id="1859133"/>
    <lineage>
        <taxon>Bacteria</taxon>
        <taxon>Pseudomonadati</taxon>
        <taxon>Thermodesulfobacteriota</taxon>
        <taxon>Desulfobulbia</taxon>
        <taxon>Desulfobulbales</taxon>
        <taxon>Desulfobulbaceae</taxon>
        <taxon>Candidatus Electrothrix</taxon>
    </lineage>
</organism>
<feature type="domain" description="DUF306" evidence="2">
    <location>
        <begin position="33"/>
        <end position="137"/>
    </location>
</feature>
<dbReference type="InterPro" id="IPR053147">
    <property type="entry name" value="Hsp_HslJ-like"/>
</dbReference>
<dbReference type="Gene3D" id="2.40.128.270">
    <property type="match status" value="1"/>
</dbReference>
<keyword evidence="1" id="KW-0732">Signal</keyword>
<protein>
    <submittedName>
        <fullName evidence="3">Heat shock protein HslJ</fullName>
    </submittedName>
</protein>
<evidence type="ECO:0000313" key="3">
    <source>
        <dbReference type="EMBL" id="RWX46498.1"/>
    </source>
</evidence>
<dbReference type="Proteomes" id="UP000288086">
    <property type="component" value="Unassembled WGS sequence"/>
</dbReference>
<dbReference type="Pfam" id="PF03724">
    <property type="entry name" value="META"/>
    <property type="match status" value="1"/>
</dbReference>
<feature type="chain" id="PRO_5019246550" evidence="1">
    <location>
        <begin position="25"/>
        <end position="162"/>
    </location>
</feature>